<comment type="caution">
    <text evidence="1">The sequence shown here is derived from an EMBL/GenBank/DDBJ whole genome shotgun (WGS) entry which is preliminary data.</text>
</comment>
<dbReference type="Proteomes" id="UP001296706">
    <property type="component" value="Unassembled WGS sequence"/>
</dbReference>
<keyword evidence="2" id="KW-1185">Reference proteome</keyword>
<proteinExistence type="predicted"/>
<organism evidence="1 2">
    <name type="scientific">Pseudonocardia xinjiangensis</name>
    <dbReference type="NCBI Taxonomy" id="75289"/>
    <lineage>
        <taxon>Bacteria</taxon>
        <taxon>Bacillati</taxon>
        <taxon>Actinomycetota</taxon>
        <taxon>Actinomycetes</taxon>
        <taxon>Pseudonocardiales</taxon>
        <taxon>Pseudonocardiaceae</taxon>
        <taxon>Pseudonocardia</taxon>
    </lineage>
</organism>
<accession>A0ABX1RGU8</accession>
<dbReference type="EMBL" id="JAAXKY010000057">
    <property type="protein sequence ID" value="NMH79041.1"/>
    <property type="molecule type" value="Genomic_DNA"/>
</dbReference>
<protein>
    <submittedName>
        <fullName evidence="1">Uncharacterized protein</fullName>
    </submittedName>
</protein>
<name>A0ABX1RGU8_9PSEU</name>
<evidence type="ECO:0000313" key="2">
    <source>
        <dbReference type="Proteomes" id="UP001296706"/>
    </source>
</evidence>
<reference evidence="1 2" key="1">
    <citation type="submission" date="2020-04" db="EMBL/GenBank/DDBJ databases">
        <authorList>
            <person name="Klaysubun C."/>
            <person name="Duangmal K."/>
            <person name="Lipun K."/>
        </authorList>
    </citation>
    <scope>NUCLEOTIDE SEQUENCE [LARGE SCALE GENOMIC DNA]</scope>
    <source>
        <strain evidence="1 2">JCM 11839</strain>
    </source>
</reference>
<gene>
    <name evidence="1" type="ORF">HF577_18350</name>
</gene>
<evidence type="ECO:0000313" key="1">
    <source>
        <dbReference type="EMBL" id="NMH79041.1"/>
    </source>
</evidence>
<sequence>MRLTGEALADYWAKVEARLGHPPQIGPTPAQKRRFAADIKKAKKAAGL</sequence>
<dbReference type="RefSeq" id="WP_169397104.1">
    <property type="nucleotide sequence ID" value="NZ_BAAAJH010000008.1"/>
</dbReference>